<dbReference type="InterPro" id="IPR036291">
    <property type="entry name" value="NAD(P)-bd_dom_sf"/>
</dbReference>
<reference evidence="1 2" key="1">
    <citation type="journal article" date="2011" name="PLoS Genet.">
        <title>Genomic analysis of the necrotrophic fungal pathogens Sclerotinia sclerotiorum and Botrytis cinerea.</title>
        <authorList>
            <person name="Amselem J."/>
            <person name="Cuomo C.A."/>
            <person name="van Kan J.A."/>
            <person name="Viaud M."/>
            <person name="Benito E.P."/>
            <person name="Couloux A."/>
            <person name="Coutinho P.M."/>
            <person name="de Vries R.P."/>
            <person name="Dyer P.S."/>
            <person name="Fillinger S."/>
            <person name="Fournier E."/>
            <person name="Gout L."/>
            <person name="Hahn M."/>
            <person name="Kohn L."/>
            <person name="Lapalu N."/>
            <person name="Plummer K.M."/>
            <person name="Pradier J.M."/>
            <person name="Quevillon E."/>
            <person name="Sharon A."/>
            <person name="Simon A."/>
            <person name="ten Have A."/>
            <person name="Tudzynski B."/>
            <person name="Tudzynski P."/>
            <person name="Wincker P."/>
            <person name="Andrew M."/>
            <person name="Anthouard V."/>
            <person name="Beever R.E."/>
            <person name="Beffa R."/>
            <person name="Benoit I."/>
            <person name="Bouzid O."/>
            <person name="Brault B."/>
            <person name="Chen Z."/>
            <person name="Choquer M."/>
            <person name="Collemare J."/>
            <person name="Cotton P."/>
            <person name="Danchin E.G."/>
            <person name="Da Silva C."/>
            <person name="Gautier A."/>
            <person name="Giraud C."/>
            <person name="Giraud T."/>
            <person name="Gonzalez C."/>
            <person name="Grossetete S."/>
            <person name="Guldener U."/>
            <person name="Henrissat B."/>
            <person name="Howlett B.J."/>
            <person name="Kodira C."/>
            <person name="Kretschmer M."/>
            <person name="Lappartient A."/>
            <person name="Leroch M."/>
            <person name="Levis C."/>
            <person name="Mauceli E."/>
            <person name="Neuveglise C."/>
            <person name="Oeser B."/>
            <person name="Pearson M."/>
            <person name="Poulain J."/>
            <person name="Poussereau N."/>
            <person name="Quesneville H."/>
            <person name="Rascle C."/>
            <person name="Schumacher J."/>
            <person name="Segurens B."/>
            <person name="Sexton A."/>
            <person name="Silva E."/>
            <person name="Sirven C."/>
            <person name="Soanes D.M."/>
            <person name="Talbot N.J."/>
            <person name="Templeton M."/>
            <person name="Yandava C."/>
            <person name="Yarden O."/>
            <person name="Zeng Q."/>
            <person name="Rollins J.A."/>
            <person name="Lebrun M.H."/>
            <person name="Dickman M."/>
        </authorList>
    </citation>
    <scope>NUCLEOTIDE SEQUENCE [LARGE SCALE GENOMIC DNA]</scope>
    <source>
        <strain evidence="1 2">B05.10</strain>
    </source>
</reference>
<dbReference type="GO" id="GO:0005811">
    <property type="term" value="C:lipid droplet"/>
    <property type="evidence" value="ECO:0007669"/>
    <property type="project" value="TreeGrafter"/>
</dbReference>
<dbReference type="OrthoDB" id="191139at2759"/>
<name>A0A384JHS3_BOTFB</name>
<dbReference type="PANTHER" id="PTHR43647">
    <property type="entry name" value="DEHYDROGENASE"/>
    <property type="match status" value="1"/>
</dbReference>
<dbReference type="Proteomes" id="UP000001798">
    <property type="component" value="Chromosome 5"/>
</dbReference>
<proteinExistence type="predicted"/>
<sequence>MEGGTVLLTGANSSLAIPSIEYLLTKYADYTVVLTVRNPSDENTQRLREILSNFPEDRSTIHTLDLGSLAAVESFAGVIEADITAGRLPPLAAIICNAFTWSISDGLKFTSDNYESSMAVNHLAHLAIILRLLGSFRPDGGKIVILGSDSHYPGKSGLEKFPPNLPEDLELLVHPAPDKSGEEVGRGFQRYGLSKAAAIMGMYQLNKRLSKDPSLSKISAVAMDPGGLTDSRCMSSGVPSAWWILMRGVLGPLQPLLRYLVPTLRNTKIAATDLIDISVGEEYRVSSGYYVMLNKEESSPESQDEEKQLKLWKKSMGWIKISQDQTPLREILT</sequence>
<organism evidence="1 2">
    <name type="scientific">Botryotinia fuckeliana (strain B05.10)</name>
    <name type="common">Noble rot fungus</name>
    <name type="synonym">Botrytis cinerea</name>
    <dbReference type="NCBI Taxonomy" id="332648"/>
    <lineage>
        <taxon>Eukaryota</taxon>
        <taxon>Fungi</taxon>
        <taxon>Dikarya</taxon>
        <taxon>Ascomycota</taxon>
        <taxon>Pezizomycotina</taxon>
        <taxon>Leotiomycetes</taxon>
        <taxon>Helotiales</taxon>
        <taxon>Sclerotiniaceae</taxon>
        <taxon>Botrytis</taxon>
    </lineage>
</organism>
<dbReference type="SUPFAM" id="SSF51735">
    <property type="entry name" value="NAD(P)-binding Rossmann-fold domains"/>
    <property type="match status" value="1"/>
</dbReference>
<dbReference type="EMBL" id="CP009809">
    <property type="protein sequence ID" value="ATZ50138.1"/>
    <property type="molecule type" value="Genomic_DNA"/>
</dbReference>
<evidence type="ECO:0000313" key="2">
    <source>
        <dbReference type="Proteomes" id="UP000001798"/>
    </source>
</evidence>
<reference evidence="1 2" key="3">
    <citation type="journal article" date="2017" name="Mol. Plant Pathol.">
        <title>A gapless genome sequence of the fungus Botrytis cinerea.</title>
        <authorList>
            <person name="Van Kan J.A."/>
            <person name="Stassen J.H."/>
            <person name="Mosbach A."/>
            <person name="Van Der Lee T.A."/>
            <person name="Faino L."/>
            <person name="Farmer A.D."/>
            <person name="Papasotiriou D.G."/>
            <person name="Zhou S."/>
            <person name="Seidl M.F."/>
            <person name="Cottam E."/>
            <person name="Edel D."/>
            <person name="Hahn M."/>
            <person name="Schwartz D.C."/>
            <person name="Dietrich R.A."/>
            <person name="Widdison S."/>
            <person name="Scalliet G."/>
        </authorList>
    </citation>
    <scope>NUCLEOTIDE SEQUENCE [LARGE SCALE GENOMIC DNA]</scope>
    <source>
        <strain evidence="1 2">B05.10</strain>
    </source>
</reference>
<reference evidence="1 2" key="2">
    <citation type="journal article" date="2012" name="Eukaryot. Cell">
        <title>Genome update of Botrytis cinerea strains B05.10 and T4.</title>
        <authorList>
            <person name="Staats M."/>
            <person name="van Kan J.A."/>
        </authorList>
    </citation>
    <scope>NUCLEOTIDE SEQUENCE [LARGE SCALE GENOMIC DNA]</scope>
    <source>
        <strain evidence="1 2">B05.10</strain>
    </source>
</reference>
<dbReference type="GO" id="GO:0005789">
    <property type="term" value="C:endoplasmic reticulum membrane"/>
    <property type="evidence" value="ECO:0007669"/>
    <property type="project" value="TreeGrafter"/>
</dbReference>
<dbReference type="GeneID" id="5440371"/>
<dbReference type="EMBL" id="CP009809">
    <property type="protein sequence ID" value="ATZ50137.1"/>
    <property type="molecule type" value="Genomic_DNA"/>
</dbReference>
<dbReference type="GO" id="GO:0005741">
    <property type="term" value="C:mitochondrial outer membrane"/>
    <property type="evidence" value="ECO:0007669"/>
    <property type="project" value="TreeGrafter"/>
</dbReference>
<dbReference type="VEuPathDB" id="FungiDB:Bcin05g05150"/>
<dbReference type="GO" id="GO:0000253">
    <property type="term" value="F:3-beta-hydroxysteroid 3-dehydrogenase (NADP+) activity"/>
    <property type="evidence" value="ECO:0007669"/>
    <property type="project" value="TreeGrafter"/>
</dbReference>
<gene>
    <name evidence="1" type="ORF">BCIN_05g05150</name>
</gene>
<dbReference type="PANTHER" id="PTHR43647:SF4">
    <property type="entry name" value="KETOREDUCTASE (KR) DOMAIN-CONTAINING PROTEIN"/>
    <property type="match status" value="1"/>
</dbReference>
<dbReference type="RefSeq" id="XP_024548846.1">
    <property type="nucleotide sequence ID" value="XM_024693060.1"/>
</dbReference>
<dbReference type="Gene3D" id="3.40.50.720">
    <property type="entry name" value="NAD(P)-binding Rossmann-like Domain"/>
    <property type="match status" value="1"/>
</dbReference>
<evidence type="ECO:0000313" key="1">
    <source>
        <dbReference type="EMBL" id="ATZ50138.1"/>
    </source>
</evidence>
<keyword evidence="2" id="KW-1185">Reference proteome</keyword>
<dbReference type="InterPro" id="IPR051593">
    <property type="entry name" value="Ergosterol_Biosynth_ERG27"/>
</dbReference>
<dbReference type="RefSeq" id="XP_024548845.1">
    <property type="nucleotide sequence ID" value="XM_024693061.1"/>
</dbReference>
<accession>A0A384JHS3</accession>
<reference evidence="1" key="4">
    <citation type="submission" date="2017-12" db="EMBL/GenBank/DDBJ databases">
        <authorList>
            <person name="van Kan J."/>
        </authorList>
    </citation>
    <scope>NUCLEOTIDE SEQUENCE</scope>
    <source>
        <strain evidence="1">B05.10</strain>
    </source>
</reference>
<protein>
    <submittedName>
        <fullName evidence="1">Uncharacterized protein</fullName>
    </submittedName>
</protein>
<dbReference type="KEGG" id="bfu:BCIN_05g05150"/>
<dbReference type="AlphaFoldDB" id="A0A384JHS3"/>